<protein>
    <submittedName>
        <fullName evidence="6">Sigma 54-interacting transcriptional regulator</fullName>
    </submittedName>
</protein>
<evidence type="ECO:0000256" key="4">
    <source>
        <dbReference type="ARBA" id="ARBA00023163"/>
    </source>
</evidence>
<dbReference type="PROSITE" id="PS50045">
    <property type="entry name" value="SIGMA54_INTERACT_4"/>
    <property type="match status" value="1"/>
</dbReference>
<dbReference type="Pfam" id="PF14532">
    <property type="entry name" value="Sigma54_activ_2"/>
    <property type="match status" value="1"/>
</dbReference>
<proteinExistence type="predicted"/>
<dbReference type="InterPro" id="IPR003018">
    <property type="entry name" value="GAF"/>
</dbReference>
<dbReference type="PANTHER" id="PTHR32071:SF77">
    <property type="entry name" value="TRANSCRIPTIONAL REGULATORY PROTEIN"/>
    <property type="match status" value="1"/>
</dbReference>
<dbReference type="InterPro" id="IPR029016">
    <property type="entry name" value="GAF-like_dom_sf"/>
</dbReference>
<evidence type="ECO:0000313" key="7">
    <source>
        <dbReference type="Proteomes" id="UP001247754"/>
    </source>
</evidence>
<dbReference type="SUPFAM" id="SSF52540">
    <property type="entry name" value="P-loop containing nucleoside triphosphate hydrolases"/>
    <property type="match status" value="1"/>
</dbReference>
<dbReference type="InterPro" id="IPR027417">
    <property type="entry name" value="P-loop_NTPase"/>
</dbReference>
<sequence>MAESIQKEDWERFRALGSVPPSLREIVFRSWLRSRDVAGIDSLRRAPCIHRDRLDGLRASNTRLWQAARTAVNRAGYMLDDAGAMVLLADRDGVILDAQGDTRVLSRGEENHLKPGGCWKEDAIGTNAIGTALHVAKPVAISGVEHFCEAIQRWSCAASPISNPQTGEVLGVINISTPSDENLRHGTALSVSLAAQIEEVLRGMELREQHRLVDHLLSRRGARGADIFLLNRYGQPIWASAPSGEAPERTIRPQGGDGDVRELAERMRNALPRADIDVVSDSGEPIGLIVTLSRSSRRGGAAQVGPDLETIAASGAAMAAICAEARRILATGVALLIKGPAGSGKETLARALHEAGPQAGLPVEVLDCSLLDEAGLREGTAAQAMARLAESGGTLILDEPAETPADLQPPLVQRLARLERGAERPVQVVCLSSVSLSGLLAEGRLRADLYFRLSGAVVRLPALAERRGDLEQLVKRFSEIYSDRRKGLS</sequence>
<keyword evidence="3" id="KW-0805">Transcription regulation</keyword>
<evidence type="ECO:0000259" key="5">
    <source>
        <dbReference type="PROSITE" id="PS50045"/>
    </source>
</evidence>
<dbReference type="RefSeq" id="WP_310458578.1">
    <property type="nucleotide sequence ID" value="NZ_JAVKPH010000025.1"/>
</dbReference>
<evidence type="ECO:0000313" key="6">
    <source>
        <dbReference type="EMBL" id="MDR5654423.1"/>
    </source>
</evidence>
<keyword evidence="1" id="KW-0547">Nucleotide-binding</keyword>
<dbReference type="Gene3D" id="3.30.450.40">
    <property type="match status" value="1"/>
</dbReference>
<reference evidence="6 7" key="1">
    <citation type="submission" date="2023-09" db="EMBL/GenBank/DDBJ databases">
        <title>Xinfangfangia sedmenti sp. nov., isolated the sedment.</title>
        <authorList>
            <person name="Xu L."/>
        </authorList>
    </citation>
    <scope>NUCLEOTIDE SEQUENCE [LARGE SCALE GENOMIC DNA]</scope>
    <source>
        <strain evidence="6 7">LG-4</strain>
    </source>
</reference>
<comment type="caution">
    <text evidence="6">The sequence shown here is derived from an EMBL/GenBank/DDBJ whole genome shotgun (WGS) entry which is preliminary data.</text>
</comment>
<dbReference type="InterPro" id="IPR002078">
    <property type="entry name" value="Sigma_54_int"/>
</dbReference>
<keyword evidence="2" id="KW-0067">ATP-binding</keyword>
<dbReference type="Gene3D" id="3.40.50.300">
    <property type="entry name" value="P-loop containing nucleotide triphosphate hydrolases"/>
    <property type="match status" value="1"/>
</dbReference>
<organism evidence="6 7">
    <name type="scientific">Ruixingdingia sedimenti</name>
    <dbReference type="NCBI Taxonomy" id="3073604"/>
    <lineage>
        <taxon>Bacteria</taxon>
        <taxon>Pseudomonadati</taxon>
        <taxon>Pseudomonadota</taxon>
        <taxon>Alphaproteobacteria</taxon>
        <taxon>Rhodobacterales</taxon>
        <taxon>Paracoccaceae</taxon>
        <taxon>Ruixingdingia</taxon>
    </lineage>
</organism>
<dbReference type="Pfam" id="PF01590">
    <property type="entry name" value="GAF"/>
    <property type="match status" value="1"/>
</dbReference>
<accession>A0ABU1FBY8</accession>
<dbReference type="PANTHER" id="PTHR32071">
    <property type="entry name" value="TRANSCRIPTIONAL REGULATORY PROTEIN"/>
    <property type="match status" value="1"/>
</dbReference>
<evidence type="ECO:0000256" key="1">
    <source>
        <dbReference type="ARBA" id="ARBA00022741"/>
    </source>
</evidence>
<name>A0ABU1FBY8_9RHOB</name>
<evidence type="ECO:0000256" key="3">
    <source>
        <dbReference type="ARBA" id="ARBA00023015"/>
    </source>
</evidence>
<dbReference type="EMBL" id="JAVKPH010000025">
    <property type="protein sequence ID" value="MDR5654423.1"/>
    <property type="molecule type" value="Genomic_DNA"/>
</dbReference>
<dbReference type="SMART" id="SM00382">
    <property type="entry name" value="AAA"/>
    <property type="match status" value="1"/>
</dbReference>
<dbReference type="CDD" id="cd00009">
    <property type="entry name" value="AAA"/>
    <property type="match status" value="1"/>
</dbReference>
<keyword evidence="7" id="KW-1185">Reference proteome</keyword>
<keyword evidence="4" id="KW-0804">Transcription</keyword>
<evidence type="ECO:0000256" key="2">
    <source>
        <dbReference type="ARBA" id="ARBA00022840"/>
    </source>
</evidence>
<gene>
    <name evidence="6" type="ORF">RGD00_17565</name>
</gene>
<dbReference type="Proteomes" id="UP001247754">
    <property type="component" value="Unassembled WGS sequence"/>
</dbReference>
<feature type="domain" description="Sigma-54 factor interaction" evidence="5">
    <location>
        <begin position="311"/>
        <end position="489"/>
    </location>
</feature>
<dbReference type="InterPro" id="IPR003593">
    <property type="entry name" value="AAA+_ATPase"/>
</dbReference>